<proteinExistence type="predicted"/>
<dbReference type="VEuPathDB" id="TriTrypDB:TM35_000102470"/>
<evidence type="ECO:0000313" key="6">
    <source>
        <dbReference type="EMBL" id="ORC89979.1"/>
    </source>
</evidence>
<evidence type="ECO:0000256" key="3">
    <source>
        <dbReference type="ARBA" id="ARBA00022691"/>
    </source>
</evidence>
<sequence length="370" mass="41283">MGSQGFIEDYDSAGSIEEQYFGGYADPSVHRVMLEDAPRMSFFRQVMSCDALVRDRVVVDVGSGTGILSIWAARAGAKHVFSIEASSLSQAQSLVIADNGLSEKITVLGDTMENIIECGAEKFVAQHESILKDSGISVIVSEWMGFFLLHEGMLLSVIRARDFFDEVNQLLGISRRMEIVPERATIHVAPMNCDPYYEERYHKFWGSLDGIDFSRYGKLECEARFENTSPLIDTIPSSCLLHEGVKFAEFDLAIVTQDDLWVISSDVHFDLRSSPVFKKQSFPDQAGHTAVIDGFTVWFDVHFRDLVLSTSPHSPPTHWKQATILLPSMVRSEKILSFTSTEDAVLDVALTLSAIDDPSMRCYTATLELK</sequence>
<dbReference type="GO" id="GO:0016274">
    <property type="term" value="F:protein-arginine N-methyltransferase activity"/>
    <property type="evidence" value="ECO:0007669"/>
    <property type="project" value="InterPro"/>
</dbReference>
<gene>
    <name evidence="6" type="ORF">TM35_000102470</name>
</gene>
<protein>
    <submittedName>
        <fullName evidence="6">Arginine N-methyltransferase, type I</fullName>
    </submittedName>
</protein>
<dbReference type="CDD" id="cd02440">
    <property type="entry name" value="AdoMet_MTases"/>
    <property type="match status" value="1"/>
</dbReference>
<comment type="caution">
    <text evidence="6">The sequence shown here is derived from an EMBL/GenBank/DDBJ whole genome shotgun (WGS) entry which is preliminary data.</text>
</comment>
<keyword evidence="2 4" id="KW-0808">Transferase</keyword>
<dbReference type="EMBL" id="NBCO01000010">
    <property type="protein sequence ID" value="ORC89979.1"/>
    <property type="molecule type" value="Genomic_DNA"/>
</dbReference>
<dbReference type="Gene3D" id="3.40.50.150">
    <property type="entry name" value="Vaccinia Virus protein VP39"/>
    <property type="match status" value="1"/>
</dbReference>
<evidence type="ECO:0000256" key="2">
    <source>
        <dbReference type="ARBA" id="ARBA00022679"/>
    </source>
</evidence>
<keyword evidence="7" id="KW-1185">Reference proteome</keyword>
<dbReference type="RefSeq" id="XP_028884045.1">
    <property type="nucleotide sequence ID" value="XM_029024738.1"/>
</dbReference>
<dbReference type="GO" id="GO:0042054">
    <property type="term" value="F:histone methyltransferase activity"/>
    <property type="evidence" value="ECO:0007669"/>
    <property type="project" value="TreeGrafter"/>
</dbReference>
<dbReference type="SUPFAM" id="SSF53335">
    <property type="entry name" value="S-adenosyl-L-methionine-dependent methyltransferases"/>
    <property type="match status" value="1"/>
</dbReference>
<evidence type="ECO:0000256" key="4">
    <source>
        <dbReference type="PROSITE-ProRule" id="PRU01015"/>
    </source>
</evidence>
<keyword evidence="3 4" id="KW-0949">S-adenosyl-L-methionine</keyword>
<dbReference type="Proteomes" id="UP000192257">
    <property type="component" value="Unassembled WGS sequence"/>
</dbReference>
<keyword evidence="1 4" id="KW-0489">Methyltransferase</keyword>
<dbReference type="AlphaFoldDB" id="A0A1X0P0F1"/>
<dbReference type="Gene3D" id="2.70.160.11">
    <property type="entry name" value="Hnrnp arginine n-methyltransferase1"/>
    <property type="match status" value="1"/>
</dbReference>
<name>A0A1X0P0F1_9TRYP</name>
<dbReference type="OrthoDB" id="7848332at2759"/>
<feature type="domain" description="Protein arginine N-methyltransferase" evidence="5">
    <location>
        <begin position="182"/>
        <end position="331"/>
    </location>
</feature>
<reference evidence="6 7" key="1">
    <citation type="submission" date="2017-03" db="EMBL/GenBank/DDBJ databases">
        <title>An alternative strategy for trypanosome survival in the mammalian bloodstream revealed through genome and transcriptome analysis of the ubiquitous bovine parasite Trypanosoma (Megatrypanum) theileri.</title>
        <authorList>
            <person name="Kelly S."/>
            <person name="Ivens A."/>
            <person name="Mott A."/>
            <person name="O'Neill E."/>
            <person name="Emms D."/>
            <person name="Macleod O."/>
            <person name="Voorheis P."/>
            <person name="Matthews J."/>
            <person name="Matthews K."/>
            <person name="Carrington M."/>
        </authorList>
    </citation>
    <scope>NUCLEOTIDE SEQUENCE [LARGE SCALE GENOMIC DNA]</scope>
    <source>
        <strain evidence="6">Edinburgh</strain>
    </source>
</reference>
<dbReference type="STRING" id="67003.A0A1X0P0F1"/>
<dbReference type="PANTHER" id="PTHR11006:SF102">
    <property type="entry name" value="PROTEIN ARGININE N-METHYLTRANSFERASE 1"/>
    <property type="match status" value="1"/>
</dbReference>
<dbReference type="GeneID" id="39984518"/>
<dbReference type="PANTHER" id="PTHR11006">
    <property type="entry name" value="PROTEIN ARGININE N-METHYLTRANSFERASE"/>
    <property type="match status" value="1"/>
</dbReference>
<dbReference type="PROSITE" id="PS51678">
    <property type="entry name" value="SAM_MT_PRMT"/>
    <property type="match status" value="1"/>
</dbReference>
<dbReference type="Pfam" id="PF06325">
    <property type="entry name" value="PrmA"/>
    <property type="match status" value="1"/>
</dbReference>
<evidence type="ECO:0000259" key="5">
    <source>
        <dbReference type="Pfam" id="PF22528"/>
    </source>
</evidence>
<evidence type="ECO:0000256" key="1">
    <source>
        <dbReference type="ARBA" id="ARBA00022603"/>
    </source>
</evidence>
<organism evidence="6 7">
    <name type="scientific">Trypanosoma theileri</name>
    <dbReference type="NCBI Taxonomy" id="67003"/>
    <lineage>
        <taxon>Eukaryota</taxon>
        <taxon>Discoba</taxon>
        <taxon>Euglenozoa</taxon>
        <taxon>Kinetoplastea</taxon>
        <taxon>Metakinetoplastina</taxon>
        <taxon>Trypanosomatida</taxon>
        <taxon>Trypanosomatidae</taxon>
        <taxon>Trypanosoma</taxon>
    </lineage>
</organism>
<dbReference type="InterPro" id="IPR055135">
    <property type="entry name" value="PRMT_dom"/>
</dbReference>
<evidence type="ECO:0000313" key="7">
    <source>
        <dbReference type="Proteomes" id="UP000192257"/>
    </source>
</evidence>
<dbReference type="InterPro" id="IPR029063">
    <property type="entry name" value="SAM-dependent_MTases_sf"/>
</dbReference>
<dbReference type="Pfam" id="PF22528">
    <property type="entry name" value="PRMT_C"/>
    <property type="match status" value="1"/>
</dbReference>
<accession>A0A1X0P0F1</accession>
<dbReference type="InterPro" id="IPR025799">
    <property type="entry name" value="Arg_MeTrfase"/>
</dbReference>
<dbReference type="GO" id="GO:0032259">
    <property type="term" value="P:methylation"/>
    <property type="evidence" value="ECO:0007669"/>
    <property type="project" value="UniProtKB-KW"/>
</dbReference>